<dbReference type="Pfam" id="PF00170">
    <property type="entry name" value="bZIP_1"/>
    <property type="match status" value="1"/>
</dbReference>
<feature type="compositionally biased region" description="Basic residues" evidence="4">
    <location>
        <begin position="243"/>
        <end position="253"/>
    </location>
</feature>
<keyword evidence="7" id="KW-1185">Reference proteome</keyword>
<accession>A0A1Z5JGH0</accession>
<dbReference type="SMART" id="SM00338">
    <property type="entry name" value="BRLZ"/>
    <property type="match status" value="1"/>
</dbReference>
<dbReference type="InParanoid" id="A0A1Z5JGH0"/>
<evidence type="ECO:0000256" key="3">
    <source>
        <dbReference type="ARBA" id="ARBA00023163"/>
    </source>
</evidence>
<comment type="caution">
    <text evidence="6">The sequence shown here is derived from an EMBL/GenBank/DDBJ whole genome shotgun (WGS) entry which is preliminary data.</text>
</comment>
<dbReference type="EMBL" id="BDSP01000061">
    <property type="protein sequence ID" value="GAX13100.1"/>
    <property type="molecule type" value="Genomic_DNA"/>
</dbReference>
<feature type="compositionally biased region" description="Polar residues" evidence="4">
    <location>
        <begin position="99"/>
        <end position="114"/>
    </location>
</feature>
<dbReference type="PROSITE" id="PS50217">
    <property type="entry name" value="BZIP"/>
    <property type="match status" value="1"/>
</dbReference>
<gene>
    <name evidence="6" type="ORF">FisN_17Hh029</name>
</gene>
<feature type="domain" description="BZIP" evidence="5">
    <location>
        <begin position="231"/>
        <end position="275"/>
    </location>
</feature>
<dbReference type="Gene3D" id="1.20.5.170">
    <property type="match status" value="1"/>
</dbReference>
<keyword evidence="1" id="KW-0805">Transcription regulation</keyword>
<dbReference type="GO" id="GO:0000981">
    <property type="term" value="F:DNA-binding transcription factor activity, RNA polymerase II-specific"/>
    <property type="evidence" value="ECO:0007669"/>
    <property type="project" value="TreeGrafter"/>
</dbReference>
<dbReference type="GO" id="GO:0000978">
    <property type="term" value="F:RNA polymerase II cis-regulatory region sequence-specific DNA binding"/>
    <property type="evidence" value="ECO:0007669"/>
    <property type="project" value="TreeGrafter"/>
</dbReference>
<dbReference type="AlphaFoldDB" id="A0A1Z5JGH0"/>
<feature type="region of interest" description="Disordered" evidence="4">
    <location>
        <begin position="221"/>
        <end position="253"/>
    </location>
</feature>
<dbReference type="PANTHER" id="PTHR23351:SF24">
    <property type="entry name" value="ACTIVATING TRANSCRIPTION FACTOR 3-RELATED"/>
    <property type="match status" value="1"/>
</dbReference>
<evidence type="ECO:0000256" key="2">
    <source>
        <dbReference type="ARBA" id="ARBA00023125"/>
    </source>
</evidence>
<feature type="region of interest" description="Disordered" evidence="4">
    <location>
        <begin position="73"/>
        <end position="118"/>
    </location>
</feature>
<dbReference type="Proteomes" id="UP000198406">
    <property type="component" value="Unassembled WGS sequence"/>
</dbReference>
<dbReference type="SUPFAM" id="SSF57959">
    <property type="entry name" value="Leucine zipper domain"/>
    <property type="match status" value="1"/>
</dbReference>
<evidence type="ECO:0000259" key="5">
    <source>
        <dbReference type="PROSITE" id="PS50217"/>
    </source>
</evidence>
<evidence type="ECO:0000256" key="1">
    <source>
        <dbReference type="ARBA" id="ARBA00023015"/>
    </source>
</evidence>
<dbReference type="InterPro" id="IPR046347">
    <property type="entry name" value="bZIP_sf"/>
</dbReference>
<sequence length="317" mass="35023">MQELKRHRRKTAVPSSFSLTVRLAQSSKSSSTASTMAHVFESIAEQPVAWGESDIDEMLAEYLLDDVAEEAGATLPYNDHDEVRKRSRVSPEHIEDGNTPPNLIVPQNSLSSGPTPDACVPDPLSRSLPQGFRIIQTPLVAIEPKNASLSSSEFLIDEKELAEAVSKAMEVPVFAPVPISPVEKKTTKRRRTDAASKSAIQPAASQILPNGEGKMALSVEPVKSTRRKDCPEEHERRRERNRVLARKSRQKKKSLFETLQKEVARLNHHNQIMREIITTKMGITDLDTILNQYAPQADDDSVDHGMEAASVSGSDSD</sequence>
<proteinExistence type="predicted"/>
<feature type="compositionally biased region" description="Basic and acidic residues" evidence="4">
    <location>
        <begin position="78"/>
        <end position="96"/>
    </location>
</feature>
<organism evidence="6 7">
    <name type="scientific">Fistulifera solaris</name>
    <name type="common">Oleaginous diatom</name>
    <dbReference type="NCBI Taxonomy" id="1519565"/>
    <lineage>
        <taxon>Eukaryota</taxon>
        <taxon>Sar</taxon>
        <taxon>Stramenopiles</taxon>
        <taxon>Ochrophyta</taxon>
        <taxon>Bacillariophyta</taxon>
        <taxon>Bacillariophyceae</taxon>
        <taxon>Bacillariophycidae</taxon>
        <taxon>Naviculales</taxon>
        <taxon>Naviculaceae</taxon>
        <taxon>Fistulifera</taxon>
    </lineage>
</organism>
<keyword evidence="2" id="KW-0238">DNA-binding</keyword>
<feature type="region of interest" description="Disordered" evidence="4">
    <location>
        <begin position="296"/>
        <end position="317"/>
    </location>
</feature>
<dbReference type="InterPro" id="IPR004827">
    <property type="entry name" value="bZIP"/>
</dbReference>
<dbReference type="PANTHER" id="PTHR23351">
    <property type="entry name" value="FOS TRANSCRIPTION FACTOR-RELATED"/>
    <property type="match status" value="1"/>
</dbReference>
<dbReference type="GO" id="GO:0005634">
    <property type="term" value="C:nucleus"/>
    <property type="evidence" value="ECO:0007669"/>
    <property type="project" value="TreeGrafter"/>
</dbReference>
<name>A0A1Z5JGH0_FISSO</name>
<reference evidence="6 7" key="1">
    <citation type="journal article" date="2015" name="Plant Cell">
        <title>Oil accumulation by the oleaginous diatom Fistulifera solaris as revealed by the genome and transcriptome.</title>
        <authorList>
            <person name="Tanaka T."/>
            <person name="Maeda Y."/>
            <person name="Veluchamy A."/>
            <person name="Tanaka M."/>
            <person name="Abida H."/>
            <person name="Marechal E."/>
            <person name="Bowler C."/>
            <person name="Muto M."/>
            <person name="Sunaga Y."/>
            <person name="Tanaka M."/>
            <person name="Yoshino T."/>
            <person name="Taniguchi T."/>
            <person name="Fukuda Y."/>
            <person name="Nemoto M."/>
            <person name="Matsumoto M."/>
            <person name="Wong P.S."/>
            <person name="Aburatani S."/>
            <person name="Fujibuchi W."/>
        </authorList>
    </citation>
    <scope>NUCLEOTIDE SEQUENCE [LARGE SCALE GENOMIC DNA]</scope>
    <source>
        <strain evidence="6 7">JPCC DA0580</strain>
    </source>
</reference>
<evidence type="ECO:0000313" key="6">
    <source>
        <dbReference type="EMBL" id="GAX13100.1"/>
    </source>
</evidence>
<feature type="compositionally biased region" description="Basic and acidic residues" evidence="4">
    <location>
        <begin position="227"/>
        <end position="242"/>
    </location>
</feature>
<protein>
    <recommendedName>
        <fullName evidence="5">BZIP domain-containing protein</fullName>
    </recommendedName>
</protein>
<keyword evidence="3" id="KW-0804">Transcription</keyword>
<evidence type="ECO:0000256" key="4">
    <source>
        <dbReference type="SAM" id="MobiDB-lite"/>
    </source>
</evidence>
<evidence type="ECO:0000313" key="7">
    <source>
        <dbReference type="Proteomes" id="UP000198406"/>
    </source>
</evidence>
<dbReference type="InterPro" id="IPR000837">
    <property type="entry name" value="AP-1"/>
</dbReference>